<proteinExistence type="predicted"/>
<protein>
    <submittedName>
        <fullName evidence="3">Uncharacterized protein DUF3886</fullName>
    </submittedName>
</protein>
<comment type="caution">
    <text evidence="3">The sequence shown here is derived from an EMBL/GenBank/DDBJ whole genome shotgun (WGS) entry which is preliminary data.</text>
</comment>
<dbReference type="RefSeq" id="WP_115991363.1">
    <property type="nucleotide sequence ID" value="NZ_QRDY01000001.1"/>
</dbReference>
<feature type="compositionally biased region" description="Polar residues" evidence="2">
    <location>
        <begin position="8"/>
        <end position="19"/>
    </location>
</feature>
<evidence type="ECO:0000313" key="4">
    <source>
        <dbReference type="Proteomes" id="UP000256869"/>
    </source>
</evidence>
<feature type="region of interest" description="Disordered" evidence="2">
    <location>
        <begin position="1"/>
        <end position="25"/>
    </location>
</feature>
<gene>
    <name evidence="3" type="ORF">DFP95_101746</name>
</gene>
<evidence type="ECO:0000256" key="2">
    <source>
        <dbReference type="SAM" id="MobiDB-lite"/>
    </source>
</evidence>
<evidence type="ECO:0000313" key="3">
    <source>
        <dbReference type="EMBL" id="RED66247.1"/>
    </source>
</evidence>
<dbReference type="OrthoDB" id="2679911at2"/>
<reference evidence="3 4" key="1">
    <citation type="submission" date="2018-07" db="EMBL/GenBank/DDBJ databases">
        <title>Genomic Encyclopedia of Type Strains, Phase III (KMG-III): the genomes of soil and plant-associated and newly described type strains.</title>
        <authorList>
            <person name="Whitman W."/>
        </authorList>
    </citation>
    <scope>NUCLEOTIDE SEQUENCE [LARGE SCALE GENOMIC DNA]</scope>
    <source>
        <strain evidence="3 4">CECT 8236</strain>
    </source>
</reference>
<accession>A0A3D9IXA9</accession>
<dbReference type="InterPro" id="IPR024980">
    <property type="entry name" value="DUF3886"/>
</dbReference>
<dbReference type="AlphaFoldDB" id="A0A3D9IXA9"/>
<keyword evidence="1" id="KW-0175">Coiled coil</keyword>
<evidence type="ECO:0000256" key="1">
    <source>
        <dbReference type="SAM" id="Coils"/>
    </source>
</evidence>
<feature type="coiled-coil region" evidence="1">
    <location>
        <begin position="34"/>
        <end position="68"/>
    </location>
</feature>
<keyword evidence="4" id="KW-1185">Reference proteome</keyword>
<dbReference type="Proteomes" id="UP000256869">
    <property type="component" value="Unassembled WGS sequence"/>
</dbReference>
<dbReference type="EMBL" id="QRDY01000001">
    <property type="protein sequence ID" value="RED66247.1"/>
    <property type="molecule type" value="Genomic_DNA"/>
</dbReference>
<sequence>MAKKKQMSRTPANASQQNADKPVTLKDMLGTDIVAKLKEQAEAMKREEASLRETKRLEEEAARAAEQKLKEKDFEYLLNNSSPKDWRKYN</sequence>
<organism evidence="3 4">
    <name type="scientific">Cohnella lupini</name>
    <dbReference type="NCBI Taxonomy" id="1294267"/>
    <lineage>
        <taxon>Bacteria</taxon>
        <taxon>Bacillati</taxon>
        <taxon>Bacillota</taxon>
        <taxon>Bacilli</taxon>
        <taxon>Bacillales</taxon>
        <taxon>Paenibacillaceae</taxon>
        <taxon>Cohnella</taxon>
    </lineage>
</organism>
<dbReference type="Pfam" id="PF13025">
    <property type="entry name" value="DUF3886"/>
    <property type="match status" value="1"/>
</dbReference>
<name>A0A3D9IXA9_9BACL</name>